<keyword evidence="2" id="KW-0813">Transport</keyword>
<dbReference type="PANTHER" id="PTHR43744">
    <property type="entry name" value="ABC TRANSPORTER PERMEASE PROTEIN MG189-RELATED-RELATED"/>
    <property type="match status" value="1"/>
</dbReference>
<keyword evidence="5 7" id="KW-1133">Transmembrane helix</keyword>
<evidence type="ECO:0000313" key="8">
    <source>
        <dbReference type="EMBL" id="MBB4951235.1"/>
    </source>
</evidence>
<evidence type="ECO:0000256" key="4">
    <source>
        <dbReference type="ARBA" id="ARBA00022692"/>
    </source>
</evidence>
<evidence type="ECO:0000256" key="2">
    <source>
        <dbReference type="ARBA" id="ARBA00022448"/>
    </source>
</evidence>
<feature type="transmembrane region" description="Helical" evidence="7">
    <location>
        <begin position="56"/>
        <end position="73"/>
    </location>
</feature>
<keyword evidence="3" id="KW-1003">Cell membrane</keyword>
<dbReference type="RefSeq" id="WP_246511163.1">
    <property type="nucleotide sequence ID" value="NZ_JACHJR010000001.1"/>
</dbReference>
<evidence type="ECO:0000313" key="9">
    <source>
        <dbReference type="Proteomes" id="UP000573327"/>
    </source>
</evidence>
<sequence>MWLALVTVFLFQFVGIWNNYLLPSLILNSASRLPVTVGLVQWRSEFANGVPPLLPITGAFLSLIPLLIAFISLQRYWRKGLTADAVK</sequence>
<evidence type="ECO:0000256" key="1">
    <source>
        <dbReference type="ARBA" id="ARBA00004651"/>
    </source>
</evidence>
<dbReference type="Gene3D" id="1.10.3720.10">
    <property type="entry name" value="MetI-like"/>
    <property type="match status" value="1"/>
</dbReference>
<dbReference type="AlphaFoldDB" id="A0A7W7SIR7"/>
<name>A0A7W7SIR7_9ACTN</name>
<dbReference type="Proteomes" id="UP000573327">
    <property type="component" value="Unassembled WGS sequence"/>
</dbReference>
<dbReference type="EMBL" id="JACHJR010000001">
    <property type="protein sequence ID" value="MBB4951235.1"/>
    <property type="molecule type" value="Genomic_DNA"/>
</dbReference>
<accession>A0A7W7SIR7</accession>
<keyword evidence="4 7" id="KW-0812">Transmembrane</keyword>
<keyword evidence="6 7" id="KW-0472">Membrane</keyword>
<evidence type="ECO:0000256" key="3">
    <source>
        <dbReference type="ARBA" id="ARBA00022475"/>
    </source>
</evidence>
<keyword evidence="9" id="KW-1185">Reference proteome</keyword>
<proteinExistence type="predicted"/>
<comment type="subcellular location">
    <subcellularLocation>
        <location evidence="1">Cell membrane</location>
        <topology evidence="1">Multi-pass membrane protein</topology>
    </subcellularLocation>
</comment>
<dbReference type="InterPro" id="IPR035906">
    <property type="entry name" value="MetI-like_sf"/>
</dbReference>
<evidence type="ECO:0000256" key="6">
    <source>
        <dbReference type="ARBA" id="ARBA00023136"/>
    </source>
</evidence>
<dbReference type="SUPFAM" id="SSF161098">
    <property type="entry name" value="MetI-like"/>
    <property type="match status" value="1"/>
</dbReference>
<organism evidence="8 9">
    <name type="scientific">Kitasatospora gansuensis</name>
    <dbReference type="NCBI Taxonomy" id="258050"/>
    <lineage>
        <taxon>Bacteria</taxon>
        <taxon>Bacillati</taxon>
        <taxon>Actinomycetota</taxon>
        <taxon>Actinomycetes</taxon>
        <taxon>Kitasatosporales</taxon>
        <taxon>Streptomycetaceae</taxon>
        <taxon>Kitasatospora</taxon>
    </lineage>
</organism>
<protein>
    <submittedName>
        <fullName evidence="8">ABC-type glycerol-3-phosphate transport system permease component</fullName>
    </submittedName>
</protein>
<reference evidence="8 9" key="1">
    <citation type="submission" date="2020-08" db="EMBL/GenBank/DDBJ databases">
        <title>Sequencing the genomes of 1000 actinobacteria strains.</title>
        <authorList>
            <person name="Klenk H.-P."/>
        </authorList>
    </citation>
    <scope>NUCLEOTIDE SEQUENCE [LARGE SCALE GENOMIC DNA]</scope>
    <source>
        <strain evidence="8 9">DSM 44786</strain>
    </source>
</reference>
<evidence type="ECO:0000256" key="7">
    <source>
        <dbReference type="SAM" id="Phobius"/>
    </source>
</evidence>
<gene>
    <name evidence="8" type="ORF">F4556_006770</name>
</gene>
<evidence type="ECO:0000256" key="5">
    <source>
        <dbReference type="ARBA" id="ARBA00022989"/>
    </source>
</evidence>
<dbReference type="GO" id="GO:0005886">
    <property type="term" value="C:plasma membrane"/>
    <property type="evidence" value="ECO:0007669"/>
    <property type="project" value="UniProtKB-SubCell"/>
</dbReference>
<comment type="caution">
    <text evidence="8">The sequence shown here is derived from an EMBL/GenBank/DDBJ whole genome shotgun (WGS) entry which is preliminary data.</text>
</comment>
<dbReference type="PANTHER" id="PTHR43744:SF12">
    <property type="entry name" value="ABC TRANSPORTER PERMEASE PROTEIN MG189-RELATED"/>
    <property type="match status" value="1"/>
</dbReference>